<name>A0A927EVS6_9ACTN</name>
<evidence type="ECO:0000256" key="1">
    <source>
        <dbReference type="SAM" id="Phobius"/>
    </source>
</evidence>
<dbReference type="RefSeq" id="WP_191208024.1">
    <property type="nucleotide sequence ID" value="NZ_BAABKL010000039.1"/>
</dbReference>
<proteinExistence type="predicted"/>
<evidence type="ECO:0000313" key="2">
    <source>
        <dbReference type="EMBL" id="MBD3930790.1"/>
    </source>
</evidence>
<dbReference type="Proteomes" id="UP000632289">
    <property type="component" value="Unassembled WGS sequence"/>
</dbReference>
<dbReference type="EMBL" id="JACXYU010000001">
    <property type="protein sequence ID" value="MBD3930790.1"/>
    <property type="molecule type" value="Genomic_DNA"/>
</dbReference>
<dbReference type="AlphaFoldDB" id="A0A927EVS6"/>
<keyword evidence="1" id="KW-1133">Transmembrane helix</keyword>
<organism evidence="2 3">
    <name type="scientific">Streptomyces chumphonensis</name>
    <dbReference type="NCBI Taxonomy" id="1214925"/>
    <lineage>
        <taxon>Bacteria</taxon>
        <taxon>Bacillati</taxon>
        <taxon>Actinomycetota</taxon>
        <taxon>Actinomycetes</taxon>
        <taxon>Kitasatosporales</taxon>
        <taxon>Streptomycetaceae</taxon>
        <taxon>Streptomyces</taxon>
    </lineage>
</organism>
<feature type="transmembrane region" description="Helical" evidence="1">
    <location>
        <begin position="12"/>
        <end position="32"/>
    </location>
</feature>
<keyword evidence="3" id="KW-1185">Reference proteome</keyword>
<keyword evidence="1" id="KW-0812">Transmembrane</keyword>
<protein>
    <submittedName>
        <fullName evidence="2">DUF1449 family protein</fullName>
    </submittedName>
</protein>
<comment type="caution">
    <text evidence="2">The sequence shown here is derived from an EMBL/GenBank/DDBJ whole genome shotgun (WGS) entry which is preliminary data.</text>
</comment>
<keyword evidence="1" id="KW-0472">Membrane</keyword>
<gene>
    <name evidence="2" type="ORF">IF129_04315</name>
</gene>
<feature type="transmembrane region" description="Helical" evidence="1">
    <location>
        <begin position="103"/>
        <end position="124"/>
    </location>
</feature>
<accession>A0A927EVS6</accession>
<sequence length="218" mass="22090">MAGSAGFLDAALAFPAVLFGFALVVVVGYWLAVLLGGAGVPGVDAAEGGEGIGSGDIGHSTGFAGGLAVLGLGGAPVAVVLSLLIAIAWFVSLSGTALFAASWQRLLVLPVALLAAWAGTRVLVVPLRRLAPGERGVNRDDFVGRVCTIRTGRVGPGFGQAEVAAEDGSTAVVQVRAEATDAARLMLGSTALIYDYDAEAEFFRVAPFDLAPEPEPGR</sequence>
<evidence type="ECO:0000313" key="3">
    <source>
        <dbReference type="Proteomes" id="UP000632289"/>
    </source>
</evidence>
<reference evidence="2" key="1">
    <citation type="submission" date="2020-09" db="EMBL/GenBank/DDBJ databases">
        <title>Secondary metabolite and genome analysis of marine Streptomyces chumphonensis KK1-2T.</title>
        <authorList>
            <person name="Phongsopitanun W."/>
            <person name="Kanchanasin P."/>
            <person name="Pittayakhajonwut P."/>
            <person name="Suwanborirux K."/>
            <person name="Tanasupawat S."/>
        </authorList>
    </citation>
    <scope>NUCLEOTIDE SEQUENCE</scope>
    <source>
        <strain evidence="2">KK1-2</strain>
    </source>
</reference>
<feature type="transmembrane region" description="Helical" evidence="1">
    <location>
        <begin position="67"/>
        <end position="91"/>
    </location>
</feature>